<comment type="pathway">
    <text evidence="2 10">Cofactor biosynthesis; biotin biosynthesis; 7,8-diaminononanoate from 8-amino-7-oxononanoate (SAM route): step 1/1.</text>
</comment>
<dbReference type="NCBIfam" id="NF004624">
    <property type="entry name" value="PRK05964.1"/>
    <property type="match status" value="1"/>
</dbReference>
<feature type="binding site" evidence="10">
    <location>
        <position position="247"/>
    </location>
    <ligand>
        <name>pyridoxal 5'-phosphate</name>
        <dbReference type="ChEBI" id="CHEBI:597326"/>
    </ligand>
</feature>
<reference evidence="11" key="2">
    <citation type="submission" date="2020-09" db="EMBL/GenBank/DDBJ databases">
        <authorList>
            <person name="Sun Q."/>
            <person name="Ohkuma M."/>
        </authorList>
    </citation>
    <scope>NUCLEOTIDE SEQUENCE</scope>
    <source>
        <strain evidence="11">JCM 4122</strain>
    </source>
</reference>
<dbReference type="GO" id="GO:0030170">
    <property type="term" value="F:pyridoxal phosphate binding"/>
    <property type="evidence" value="ECO:0007669"/>
    <property type="project" value="UniProtKB-UniRule"/>
</dbReference>
<dbReference type="InterPro" id="IPR015424">
    <property type="entry name" value="PyrdxlP-dep_Trfase"/>
</dbReference>
<dbReference type="PANTHER" id="PTHR42684">
    <property type="entry name" value="ADENOSYLMETHIONINE-8-AMINO-7-OXONONANOATE AMINOTRANSFERASE"/>
    <property type="match status" value="1"/>
</dbReference>
<feature type="binding site" evidence="10">
    <location>
        <position position="57"/>
    </location>
    <ligand>
        <name>substrate</name>
    </ligand>
</feature>
<evidence type="ECO:0000256" key="1">
    <source>
        <dbReference type="ARBA" id="ARBA00001933"/>
    </source>
</evidence>
<accession>A0A919EPM0</accession>
<evidence type="ECO:0000256" key="4">
    <source>
        <dbReference type="ARBA" id="ARBA00022679"/>
    </source>
</evidence>
<evidence type="ECO:0000256" key="7">
    <source>
        <dbReference type="ARBA" id="ARBA00022898"/>
    </source>
</evidence>
<evidence type="ECO:0000313" key="11">
    <source>
        <dbReference type="EMBL" id="GHG11750.1"/>
    </source>
</evidence>
<organism evidence="11 12">
    <name type="scientific">Streptomyces filamentosus</name>
    <name type="common">Streptomyces roseosporus</name>
    <dbReference type="NCBI Taxonomy" id="67294"/>
    <lineage>
        <taxon>Bacteria</taxon>
        <taxon>Bacillati</taxon>
        <taxon>Actinomycetota</taxon>
        <taxon>Actinomycetes</taxon>
        <taxon>Kitasatosporales</taxon>
        <taxon>Streptomycetaceae</taxon>
        <taxon>Streptomyces</taxon>
    </lineage>
</organism>
<comment type="catalytic activity">
    <reaction evidence="8 10">
        <text>(8S)-8-amino-7-oxononanoate + S-adenosyl-L-methionine = S-adenosyl-4-methylsulfanyl-2-oxobutanoate + (7R,8S)-7,8-diammoniononanoate</text>
        <dbReference type="Rhea" id="RHEA:16861"/>
        <dbReference type="ChEBI" id="CHEBI:16490"/>
        <dbReference type="ChEBI" id="CHEBI:59789"/>
        <dbReference type="ChEBI" id="CHEBI:149468"/>
        <dbReference type="ChEBI" id="CHEBI:149469"/>
        <dbReference type="EC" id="2.6.1.62"/>
    </reaction>
</comment>
<dbReference type="PANTHER" id="PTHR42684:SF17">
    <property type="entry name" value="ADENOSYLMETHIONINE-8-AMINO-7-OXONONANOATE AMINOTRANSFERASE"/>
    <property type="match status" value="1"/>
</dbReference>
<dbReference type="AlphaFoldDB" id="A0A919EPM0"/>
<dbReference type="Gene3D" id="3.40.640.10">
    <property type="entry name" value="Type I PLP-dependent aspartate aminotransferase-like (Major domain)"/>
    <property type="match status" value="1"/>
</dbReference>
<comment type="subcellular location">
    <subcellularLocation>
        <location evidence="10">Cytoplasm</location>
    </subcellularLocation>
</comment>
<name>A0A919EPM0_STRFL</name>
<dbReference type="HAMAP" id="MF_00834">
    <property type="entry name" value="BioA"/>
    <property type="match status" value="1"/>
</dbReference>
<feature type="binding site" evidence="10">
    <location>
        <begin position="310"/>
        <end position="311"/>
    </location>
    <ligand>
        <name>pyridoxal 5'-phosphate</name>
        <dbReference type="ChEBI" id="CHEBI:597326"/>
    </ligand>
</feature>
<dbReference type="GO" id="GO:0004015">
    <property type="term" value="F:adenosylmethionine-8-amino-7-oxononanoate transaminase activity"/>
    <property type="evidence" value="ECO:0007669"/>
    <property type="project" value="UniProtKB-UniRule"/>
</dbReference>
<keyword evidence="4 10" id="KW-0808">Transferase</keyword>
<dbReference type="InterPro" id="IPR049704">
    <property type="entry name" value="Aminotrans_3_PPA_site"/>
</dbReference>
<dbReference type="GO" id="GO:0009102">
    <property type="term" value="P:biotin biosynthetic process"/>
    <property type="evidence" value="ECO:0007669"/>
    <property type="project" value="UniProtKB-UniRule"/>
</dbReference>
<dbReference type="EC" id="2.6.1.62" evidence="10"/>
<dbReference type="RefSeq" id="WP_190043081.1">
    <property type="nucleotide sequence ID" value="NZ_BNBE01000002.1"/>
</dbReference>
<dbReference type="InterPro" id="IPR015421">
    <property type="entry name" value="PyrdxlP-dep_Trfase_major"/>
</dbReference>
<evidence type="ECO:0000256" key="5">
    <source>
        <dbReference type="ARBA" id="ARBA00022691"/>
    </source>
</evidence>
<dbReference type="NCBIfam" id="TIGR00508">
    <property type="entry name" value="bioA"/>
    <property type="match status" value="1"/>
</dbReference>
<keyword evidence="7 10" id="KW-0663">Pyridoxal phosphate</keyword>
<feature type="binding site" evidence="10">
    <location>
        <position position="150"/>
    </location>
    <ligand>
        <name>substrate</name>
    </ligand>
</feature>
<feature type="modified residue" description="N6-(pyridoxal phosphate)lysine" evidence="10">
    <location>
        <position position="276"/>
    </location>
</feature>
<evidence type="ECO:0000256" key="6">
    <source>
        <dbReference type="ARBA" id="ARBA00022756"/>
    </source>
</evidence>
<dbReference type="SUPFAM" id="SSF53383">
    <property type="entry name" value="PLP-dependent transferases"/>
    <property type="match status" value="1"/>
</dbReference>
<feature type="site" description="Participates in the substrate recognition with KAPA and in a stacking interaction with the adenine ring of SAM" evidence="10">
    <location>
        <position position="18"/>
    </location>
</feature>
<keyword evidence="10" id="KW-0963">Cytoplasm</keyword>
<evidence type="ECO:0000313" key="12">
    <source>
        <dbReference type="Proteomes" id="UP000632849"/>
    </source>
</evidence>
<evidence type="ECO:0000256" key="10">
    <source>
        <dbReference type="HAMAP-Rule" id="MF_00834"/>
    </source>
</evidence>
<dbReference type="EMBL" id="BNBE01000002">
    <property type="protein sequence ID" value="GHG11750.1"/>
    <property type="molecule type" value="Genomic_DNA"/>
</dbReference>
<feature type="binding site" evidence="10">
    <location>
        <begin position="117"/>
        <end position="118"/>
    </location>
    <ligand>
        <name>pyridoxal 5'-phosphate</name>
        <dbReference type="ChEBI" id="CHEBI:597326"/>
    </ligand>
</feature>
<evidence type="ECO:0000256" key="9">
    <source>
        <dbReference type="ARBA" id="ARBA00060970"/>
    </source>
</evidence>
<dbReference type="Proteomes" id="UP000632849">
    <property type="component" value="Unassembled WGS sequence"/>
</dbReference>
<comment type="similarity">
    <text evidence="9 10">Belongs to the class-III pyridoxal-phosphate-dependent aminotransferase family. BioA subfamily.</text>
</comment>
<comment type="subunit">
    <text evidence="10">Homodimer.</text>
</comment>
<dbReference type="Pfam" id="PF00202">
    <property type="entry name" value="Aminotran_3"/>
    <property type="match status" value="1"/>
</dbReference>
<comment type="caution">
    <text evidence="11">The sequence shown here is derived from an EMBL/GenBank/DDBJ whole genome shotgun (WGS) entry which is preliminary data.</text>
</comment>
<gene>
    <name evidence="10 11" type="primary">bioA</name>
    <name evidence="11" type="ORF">GCM10017667_51120</name>
</gene>
<dbReference type="Gene3D" id="3.90.1150.10">
    <property type="entry name" value="Aspartate Aminotransferase, domain 1"/>
    <property type="match status" value="1"/>
</dbReference>
<dbReference type="GO" id="GO:0005737">
    <property type="term" value="C:cytoplasm"/>
    <property type="evidence" value="ECO:0007669"/>
    <property type="project" value="UniProtKB-SubCell"/>
</dbReference>
<dbReference type="CDD" id="cd00610">
    <property type="entry name" value="OAT_like"/>
    <property type="match status" value="1"/>
</dbReference>
<protein>
    <recommendedName>
        <fullName evidence="10">Adenosylmethionine-8-amino-7-oxononanoate aminotransferase</fullName>
        <ecNumber evidence="10">2.6.1.62</ecNumber>
    </recommendedName>
    <alternativeName>
        <fullName evidence="10">7,8-diamino-pelargonic acid aminotransferase</fullName>
        <shortName evidence="10">DAPA AT</shortName>
        <shortName evidence="10">DAPA aminotransferase</shortName>
    </alternativeName>
    <alternativeName>
        <fullName evidence="10">7,8-diaminononanoate synthase</fullName>
        <shortName evidence="10">DANS</shortName>
    </alternativeName>
    <alternativeName>
        <fullName evidence="10">Diaminopelargonic acid synthase</fullName>
    </alternativeName>
</protein>
<evidence type="ECO:0000256" key="8">
    <source>
        <dbReference type="ARBA" id="ARBA00048449"/>
    </source>
</evidence>
<evidence type="ECO:0000256" key="2">
    <source>
        <dbReference type="ARBA" id="ARBA00005063"/>
    </source>
</evidence>
<dbReference type="InterPro" id="IPR015422">
    <property type="entry name" value="PyrdxlP-dep_Trfase_small"/>
</dbReference>
<comment type="function">
    <text evidence="10">Catalyzes the transfer of the alpha-amino group from S-adenosyl-L-methionine (SAM) to 7-keto-8-aminopelargonic acid (KAPA) to form 7,8-diaminopelargonic acid (DAPA). It is the only aminotransferase known to utilize SAM as an amino donor.</text>
</comment>
<feature type="binding site" evidence="10">
    <location>
        <position position="276"/>
    </location>
    <ligand>
        <name>substrate</name>
    </ligand>
</feature>
<dbReference type="InterPro" id="IPR005814">
    <property type="entry name" value="Aminotrans_3"/>
</dbReference>
<reference evidence="11" key="1">
    <citation type="journal article" date="2014" name="Int. J. Syst. Evol. Microbiol.">
        <title>Complete genome sequence of Corynebacterium casei LMG S-19264T (=DSM 44701T), isolated from a smear-ripened cheese.</title>
        <authorList>
            <consortium name="US DOE Joint Genome Institute (JGI-PGF)"/>
            <person name="Walter F."/>
            <person name="Albersmeier A."/>
            <person name="Kalinowski J."/>
            <person name="Ruckert C."/>
        </authorList>
    </citation>
    <scope>NUCLEOTIDE SEQUENCE</scope>
    <source>
        <strain evidence="11">JCM 4122</strain>
    </source>
</reference>
<dbReference type="PROSITE" id="PS00600">
    <property type="entry name" value="AA_TRANSFER_CLASS_3"/>
    <property type="match status" value="1"/>
</dbReference>
<sequence length="426" mass="45847">MRNDELLALDRAHVWHPYGPMPGRAEPLVVASASGVRLHLAEPAEGRSELIDGMSSWWSAVHGYNHPVLNEAARGQLDRMSHVMFGGLTHEPAVRLAARLVEITPEPLRHVFLSDSGSVAVEVAAKMCLQYWRSLGRPGKQRLLTWRGGYHGDTWQPMSVCDPEGGMHQLWSGVLQRQVFVEEPPAAYEESYAEELRAAIARHADELAAVIVEPVVQGAGGMRFHDPAYLRVLREACDAHDVLLVFDEIATGFGRTGTLFAADQAGVSPDVMCLGKALTGGYLSMAATLCTRTVADGISQGEVPVLAHGPTFMGNPLAAAIACASIDLLLSQDWAQEVKRIEAGLCDGLAGAEDIPGVRDVRVLGAIGVVQLDHEVDMAAATRAAVREGVWLRPFRDLVYTMPPYVTEDADLARICAAVRAAATAG</sequence>
<evidence type="ECO:0000256" key="3">
    <source>
        <dbReference type="ARBA" id="ARBA00022576"/>
    </source>
</evidence>
<feature type="binding site" evidence="10">
    <location>
        <position position="309"/>
    </location>
    <ligand>
        <name>substrate</name>
    </ligand>
</feature>
<keyword evidence="5 10" id="KW-0949">S-adenosyl-L-methionine</keyword>
<keyword evidence="3 10" id="KW-0032">Aminotransferase</keyword>
<dbReference type="InterPro" id="IPR005815">
    <property type="entry name" value="BioA"/>
</dbReference>
<keyword evidence="12" id="KW-1185">Reference proteome</keyword>
<keyword evidence="6 10" id="KW-0093">Biotin biosynthesis</keyword>
<dbReference type="FunFam" id="3.40.640.10:FF:000041">
    <property type="entry name" value="Adenosylmethionine-8-amino-7-oxononanoate aminotransferase"/>
    <property type="match status" value="1"/>
</dbReference>
<feature type="binding site" evidence="10">
    <location>
        <position position="393"/>
    </location>
    <ligand>
        <name>substrate</name>
    </ligand>
</feature>
<comment type="cofactor">
    <cofactor evidence="1 10">
        <name>pyridoxal 5'-phosphate</name>
        <dbReference type="ChEBI" id="CHEBI:597326"/>
    </cofactor>
</comment>
<proteinExistence type="inferred from homology"/>